<name>A0ABQ4RC63_9HYPH</name>
<gene>
    <name evidence="1" type="ORF">IFDJLNFL_0220</name>
</gene>
<evidence type="ECO:0000313" key="2">
    <source>
        <dbReference type="Proteomes" id="UP001055303"/>
    </source>
</evidence>
<keyword evidence="2" id="KW-1185">Reference proteome</keyword>
<dbReference type="EMBL" id="BPQI01000005">
    <property type="protein sequence ID" value="GJD54349.1"/>
    <property type="molecule type" value="Genomic_DNA"/>
</dbReference>
<protein>
    <submittedName>
        <fullName evidence="1">Uncharacterized protein</fullName>
    </submittedName>
</protein>
<accession>A0ABQ4RC63</accession>
<comment type="caution">
    <text evidence="1">The sequence shown here is derived from an EMBL/GenBank/DDBJ whole genome shotgun (WGS) entry which is preliminary data.</text>
</comment>
<dbReference type="Proteomes" id="UP001055303">
    <property type="component" value="Unassembled WGS sequence"/>
</dbReference>
<organism evidence="1 2">
    <name type="scientific">Methylobacterium dankookense</name>
    <dbReference type="NCBI Taxonomy" id="560405"/>
    <lineage>
        <taxon>Bacteria</taxon>
        <taxon>Pseudomonadati</taxon>
        <taxon>Pseudomonadota</taxon>
        <taxon>Alphaproteobacteria</taxon>
        <taxon>Hyphomicrobiales</taxon>
        <taxon>Methylobacteriaceae</taxon>
        <taxon>Methylobacterium</taxon>
    </lineage>
</organism>
<reference evidence="1" key="2">
    <citation type="submission" date="2021-08" db="EMBL/GenBank/DDBJ databases">
        <authorList>
            <person name="Tani A."/>
            <person name="Ola A."/>
            <person name="Ogura Y."/>
            <person name="Katsura K."/>
            <person name="Hayashi T."/>
        </authorList>
    </citation>
    <scope>NUCLEOTIDE SEQUENCE</scope>
    <source>
        <strain evidence="1">DSM 22415</strain>
    </source>
</reference>
<evidence type="ECO:0000313" key="1">
    <source>
        <dbReference type="EMBL" id="GJD54349.1"/>
    </source>
</evidence>
<reference evidence="1" key="1">
    <citation type="journal article" date="2021" name="Front. Microbiol.">
        <title>Comprehensive Comparative Genomics and Phenotyping of Methylobacterium Species.</title>
        <authorList>
            <person name="Alessa O."/>
            <person name="Ogura Y."/>
            <person name="Fujitani Y."/>
            <person name="Takami H."/>
            <person name="Hayashi T."/>
            <person name="Sahin N."/>
            <person name="Tani A."/>
        </authorList>
    </citation>
    <scope>NUCLEOTIDE SEQUENCE</scope>
    <source>
        <strain evidence="1">DSM 22415</strain>
    </source>
</reference>
<sequence>MDIWLESPADVYLRDKEAYRNFYTMIRDTADRHVQGLLPRSPLPKDV</sequence>
<proteinExistence type="predicted"/>